<dbReference type="EMBL" id="AP029264">
    <property type="protein sequence ID" value="BFF94020.1"/>
    <property type="molecule type" value="Genomic_DNA"/>
</dbReference>
<protein>
    <submittedName>
        <fullName evidence="2">LisH domain-containing protein C1711.05-like</fullName>
    </submittedName>
</protein>
<dbReference type="AlphaFoldDB" id="A0AAU9FE93"/>
<proteinExistence type="predicted"/>
<keyword evidence="3" id="KW-1185">Reference proteome</keyword>
<evidence type="ECO:0000256" key="1">
    <source>
        <dbReference type="SAM" id="MobiDB-lite"/>
    </source>
</evidence>
<sequence length="204" mass="22266">MATSPESKDNASNSSGSSQRKNYPSEWTDEMKAALEVKSELRWMPFETSISSISSPHSASMSSQSEERTEESETLQSGDLTCSSSLHSTDQSASRRTSSISTIGSVHLPLTDSQTSSDCTAESSHQTTSEDESSLESSDSSGSVQMSCVPNNFPRVIHVPVAPRAIAYQLEPVGWHLRPLLAHEMAARGSYGEVFHLIGYHYMW</sequence>
<name>A0AAU9FE93_DROMD</name>
<reference evidence="2 3" key="1">
    <citation type="submission" date="2024-02" db="EMBL/GenBank/DDBJ databases">
        <title>A chromosome-level genome assembly of Drosophila madeirensis, a fruit fly species endemic to Madeira island.</title>
        <authorList>
            <person name="Tomihara K."/>
            <person name="Llopart A."/>
            <person name="Yamamoto D."/>
        </authorList>
    </citation>
    <scope>NUCLEOTIDE SEQUENCE [LARGE SCALE GENOMIC DNA]</scope>
    <source>
        <strain evidence="2 3">RF1</strain>
    </source>
</reference>
<feature type="region of interest" description="Disordered" evidence="1">
    <location>
        <begin position="1"/>
        <end position="27"/>
    </location>
</feature>
<feature type="compositionally biased region" description="Low complexity" evidence="1">
    <location>
        <begin position="92"/>
        <end position="105"/>
    </location>
</feature>
<feature type="compositionally biased region" description="Low complexity" evidence="1">
    <location>
        <begin position="49"/>
        <end position="64"/>
    </location>
</feature>
<gene>
    <name evidence="2" type="ORF">DMAD_11752</name>
</gene>
<feature type="compositionally biased region" description="Polar residues" evidence="1">
    <location>
        <begin position="78"/>
        <end position="91"/>
    </location>
</feature>
<evidence type="ECO:0000313" key="2">
    <source>
        <dbReference type="EMBL" id="BFF94020.1"/>
    </source>
</evidence>
<feature type="region of interest" description="Disordered" evidence="1">
    <location>
        <begin position="48"/>
        <end position="145"/>
    </location>
</feature>
<feature type="compositionally biased region" description="Polar residues" evidence="1">
    <location>
        <begin position="111"/>
        <end position="127"/>
    </location>
</feature>
<accession>A0AAU9FE93</accession>
<evidence type="ECO:0000313" key="3">
    <source>
        <dbReference type="Proteomes" id="UP001500889"/>
    </source>
</evidence>
<organism evidence="2 3">
    <name type="scientific">Drosophila madeirensis</name>
    <name type="common">Fruit fly</name>
    <dbReference type="NCBI Taxonomy" id="30013"/>
    <lineage>
        <taxon>Eukaryota</taxon>
        <taxon>Metazoa</taxon>
        <taxon>Ecdysozoa</taxon>
        <taxon>Arthropoda</taxon>
        <taxon>Hexapoda</taxon>
        <taxon>Insecta</taxon>
        <taxon>Pterygota</taxon>
        <taxon>Neoptera</taxon>
        <taxon>Endopterygota</taxon>
        <taxon>Diptera</taxon>
        <taxon>Brachycera</taxon>
        <taxon>Muscomorpha</taxon>
        <taxon>Ephydroidea</taxon>
        <taxon>Drosophilidae</taxon>
        <taxon>Drosophila</taxon>
        <taxon>Sophophora</taxon>
    </lineage>
</organism>
<dbReference type="Proteomes" id="UP001500889">
    <property type="component" value="Chromosome U"/>
</dbReference>